<gene>
    <name evidence="2" type="ORF">AVDCRST_MAG03-3322</name>
</gene>
<feature type="compositionally biased region" description="Basic and acidic residues" evidence="1">
    <location>
        <begin position="279"/>
        <end position="300"/>
    </location>
</feature>
<organism evidence="2">
    <name type="scientific">uncultured Rubrobacteraceae bacterium</name>
    <dbReference type="NCBI Taxonomy" id="349277"/>
    <lineage>
        <taxon>Bacteria</taxon>
        <taxon>Bacillati</taxon>
        <taxon>Actinomycetota</taxon>
        <taxon>Rubrobacteria</taxon>
        <taxon>Rubrobacterales</taxon>
        <taxon>Rubrobacteraceae</taxon>
        <taxon>environmental samples</taxon>
    </lineage>
</organism>
<feature type="compositionally biased region" description="Basic residues" evidence="1">
    <location>
        <begin position="219"/>
        <end position="247"/>
    </location>
</feature>
<name>A0A6J4Q3G6_9ACTN</name>
<accession>A0A6J4Q3G6</accession>
<feature type="non-terminal residue" evidence="2">
    <location>
        <position position="1"/>
    </location>
</feature>
<feature type="compositionally biased region" description="Basic and acidic residues" evidence="1">
    <location>
        <begin position="169"/>
        <end position="180"/>
    </location>
</feature>
<dbReference type="EMBL" id="CADCUT010000201">
    <property type="protein sequence ID" value="CAA9432108.1"/>
    <property type="molecule type" value="Genomic_DNA"/>
</dbReference>
<sequence length="309" mass="36348">GLRLYLLCGPRLRGNPGIDPGPKVRHGRGQRAQRLVERRQERASGRAEELRRRPRHGGRGGARTRGDPLRQALHASLAERRDTARVRGRPAVLDLGSRRPQGGDREPGRGRRGERQRFRRRSGYRRRGLQDERLDHRQPLRPGGARIPGAGGPDGRWRLPRRPPALHGLPRDRLRRRLLDRLGPQRPERRPRRRDQRRHRRRAPALPRRQRRADGRRRGELRRHHRQRRRGARVGRGRRGRPQHGRRAPVQERHRCPHRAQGYGDRRDRGLYPGRPGRRGRDDHRGRARRVREDPGEQHPQRLGHLWPV</sequence>
<feature type="region of interest" description="Disordered" evidence="1">
    <location>
        <begin position="12"/>
        <end position="309"/>
    </location>
</feature>
<dbReference type="AlphaFoldDB" id="A0A6J4Q3G6"/>
<protein>
    <submittedName>
        <fullName evidence="2">ATPase involved in DNA repair</fullName>
    </submittedName>
</protein>
<feature type="compositionally biased region" description="Basic residues" evidence="1">
    <location>
        <begin position="117"/>
        <end position="127"/>
    </location>
</feature>
<proteinExistence type="predicted"/>
<feature type="compositionally biased region" description="Basic and acidic residues" evidence="1">
    <location>
        <begin position="34"/>
        <end position="51"/>
    </location>
</feature>
<feature type="compositionally biased region" description="Basic and acidic residues" evidence="1">
    <location>
        <begin position="128"/>
        <end position="138"/>
    </location>
</feature>
<evidence type="ECO:0000313" key="2">
    <source>
        <dbReference type="EMBL" id="CAA9432108.1"/>
    </source>
</evidence>
<feature type="non-terminal residue" evidence="2">
    <location>
        <position position="309"/>
    </location>
</feature>
<evidence type="ECO:0000256" key="1">
    <source>
        <dbReference type="SAM" id="MobiDB-lite"/>
    </source>
</evidence>
<feature type="compositionally biased region" description="Basic residues" evidence="1">
    <location>
        <begin position="189"/>
        <end position="211"/>
    </location>
</feature>
<reference evidence="2" key="1">
    <citation type="submission" date="2020-02" db="EMBL/GenBank/DDBJ databases">
        <authorList>
            <person name="Meier V. D."/>
        </authorList>
    </citation>
    <scope>NUCLEOTIDE SEQUENCE</scope>
    <source>
        <strain evidence="2">AVDCRST_MAG03</strain>
    </source>
</reference>
<feature type="compositionally biased region" description="Basic and acidic residues" evidence="1">
    <location>
        <begin position="101"/>
        <end position="116"/>
    </location>
</feature>